<accession>A0A1H3TCR5</accession>
<dbReference type="Proteomes" id="UP000199632">
    <property type="component" value="Unassembled WGS sequence"/>
</dbReference>
<name>A0A1H3TCR5_9ACTN</name>
<sequence>MSHVGPPTPHLYVSTGLRWTAPPNWPEAPAQWTPAPDWRPDPRWGPPPPGWAFLRLSDCAASADLPLAYRHPEMDERFRQHIAAGRTSAGEFSDFLAHIVNTVESAFKVSGEAGRVGSGYRDLALRSVQDATAALGRASQANGPAPFVFFACVQDAMSSVLMFASAADTAADDGYTAANLAVFGNTDTDTDTNGGGAPSGAAAERILAKSAAVAMQQQASEKFQQLFDTTASRVMAILEEALRQAQSGTSRAAAAQRALGEIDEVQRLLETAGNRTAGRRTMSADEMLNLIDDLEAAGRRIAAKIGVAF</sequence>
<proteinExistence type="predicted"/>
<dbReference type="EMBL" id="FNQB01000003">
    <property type="protein sequence ID" value="SDZ47631.1"/>
    <property type="molecule type" value="Genomic_DNA"/>
</dbReference>
<protein>
    <submittedName>
        <fullName evidence="2">Uncharacterized protein</fullName>
    </submittedName>
</protein>
<evidence type="ECO:0000256" key="1">
    <source>
        <dbReference type="SAM" id="MobiDB-lite"/>
    </source>
</evidence>
<keyword evidence="3" id="KW-1185">Reference proteome</keyword>
<reference evidence="3" key="1">
    <citation type="submission" date="2016-10" db="EMBL/GenBank/DDBJ databases">
        <authorList>
            <person name="Varghese N."/>
            <person name="Submissions S."/>
        </authorList>
    </citation>
    <scope>NUCLEOTIDE SEQUENCE [LARGE SCALE GENOMIC DNA]</scope>
    <source>
        <strain evidence="3">DSM 44718</strain>
    </source>
</reference>
<dbReference type="STRING" id="137265.SAMN05421684_5479"/>
<evidence type="ECO:0000313" key="2">
    <source>
        <dbReference type="EMBL" id="SDZ47631.1"/>
    </source>
</evidence>
<feature type="region of interest" description="Disordered" evidence="1">
    <location>
        <begin position="23"/>
        <end position="44"/>
    </location>
</feature>
<dbReference type="AlphaFoldDB" id="A0A1H3TCR5"/>
<gene>
    <name evidence="2" type="ORF">SAMN05421684_5479</name>
</gene>
<evidence type="ECO:0000313" key="3">
    <source>
        <dbReference type="Proteomes" id="UP000199632"/>
    </source>
</evidence>
<organism evidence="2 3">
    <name type="scientific">Asanoa ishikariensis</name>
    <dbReference type="NCBI Taxonomy" id="137265"/>
    <lineage>
        <taxon>Bacteria</taxon>
        <taxon>Bacillati</taxon>
        <taxon>Actinomycetota</taxon>
        <taxon>Actinomycetes</taxon>
        <taxon>Micromonosporales</taxon>
        <taxon>Micromonosporaceae</taxon>
        <taxon>Asanoa</taxon>
    </lineage>
</organism>